<dbReference type="PROSITE" id="PS51257">
    <property type="entry name" value="PROKAR_LIPOPROTEIN"/>
    <property type="match status" value="1"/>
</dbReference>
<dbReference type="EMBL" id="QGGB01000010">
    <property type="protein sequence ID" value="PWN05276.1"/>
    <property type="molecule type" value="Genomic_DNA"/>
</dbReference>
<dbReference type="InterPro" id="IPR001179">
    <property type="entry name" value="PPIase_FKBP_dom"/>
</dbReference>
<dbReference type="Pfam" id="PF01346">
    <property type="entry name" value="FKBP_N"/>
    <property type="match status" value="1"/>
</dbReference>
<dbReference type="GO" id="GO:0003755">
    <property type="term" value="F:peptidyl-prolyl cis-trans isomerase activity"/>
    <property type="evidence" value="ECO:0007669"/>
    <property type="project" value="UniProtKB-UniRule"/>
</dbReference>
<gene>
    <name evidence="8" type="ORF">DDZ15_14455</name>
</gene>
<dbReference type="PANTHER" id="PTHR43811:SF19">
    <property type="entry name" value="39 KDA FK506-BINDING NUCLEAR PROTEIN"/>
    <property type="match status" value="1"/>
</dbReference>
<evidence type="ECO:0000256" key="2">
    <source>
        <dbReference type="ARBA" id="ARBA00006577"/>
    </source>
</evidence>
<dbReference type="Proteomes" id="UP000245533">
    <property type="component" value="Unassembled WGS sequence"/>
</dbReference>
<comment type="similarity">
    <text evidence="2 6">Belongs to the FKBP-type PPIase family.</text>
</comment>
<protein>
    <recommendedName>
        <fullName evidence="6">Peptidyl-prolyl cis-trans isomerase</fullName>
        <ecNumber evidence="6">5.2.1.8</ecNumber>
    </recommendedName>
</protein>
<comment type="caution">
    <text evidence="8">The sequence shown here is derived from an EMBL/GenBank/DDBJ whole genome shotgun (WGS) entry which is preliminary data.</text>
</comment>
<keyword evidence="3 5" id="KW-0697">Rotamase</keyword>
<sequence length="266" mass="29298">MKKLLFPLILLITTGCLNSSVEEYDDTADLAFYEEFSQRDDVEQTNSGLLYRIIEPGEGDSPDENLFSFVRYEGSSVDGEVAFSTNEELDIFLPEEMTTFRGLAEGIQLMSAGAEYEFVLPSNLATGDGRVFSFNMELDSFLIEPDEFLSQNAQNQDITETNSGLQYRIITEGQGEAPQEDDAVSVNYTGSYTNGFVFDESQDGPVQFSVSSVIPGFREGLQLMAPGSVYEIFIPSDIGYGTNPPQGILPGAVLVFEIELVEIVEP</sequence>
<reference evidence="8 9" key="1">
    <citation type="submission" date="2018-05" db="EMBL/GenBank/DDBJ databases">
        <title>Rhodohalobacter halophilus gen. nov., sp. nov., a moderately halophilic member of the family Balneolaceae.</title>
        <authorList>
            <person name="Liu Z.-W."/>
        </authorList>
    </citation>
    <scope>NUCLEOTIDE SEQUENCE [LARGE SCALE GENOMIC DNA]</scope>
    <source>
        <strain evidence="8 9">8A47</strain>
    </source>
</reference>
<evidence type="ECO:0000256" key="4">
    <source>
        <dbReference type="ARBA" id="ARBA00023235"/>
    </source>
</evidence>
<organism evidence="8 9">
    <name type="scientific">Rhodohalobacter mucosus</name>
    <dbReference type="NCBI Taxonomy" id="2079485"/>
    <lineage>
        <taxon>Bacteria</taxon>
        <taxon>Pseudomonadati</taxon>
        <taxon>Balneolota</taxon>
        <taxon>Balneolia</taxon>
        <taxon>Balneolales</taxon>
        <taxon>Balneolaceae</taxon>
        <taxon>Rhodohalobacter</taxon>
    </lineage>
</organism>
<evidence type="ECO:0000256" key="1">
    <source>
        <dbReference type="ARBA" id="ARBA00000971"/>
    </source>
</evidence>
<evidence type="ECO:0000256" key="6">
    <source>
        <dbReference type="RuleBase" id="RU003915"/>
    </source>
</evidence>
<keyword evidence="4 5" id="KW-0413">Isomerase</keyword>
<keyword evidence="9" id="KW-1185">Reference proteome</keyword>
<dbReference type="EC" id="5.2.1.8" evidence="6"/>
<dbReference type="RefSeq" id="WP_109647833.1">
    <property type="nucleotide sequence ID" value="NZ_QGGB01000010.1"/>
</dbReference>
<dbReference type="InterPro" id="IPR046357">
    <property type="entry name" value="PPIase_dom_sf"/>
</dbReference>
<dbReference type="SUPFAM" id="SSF54534">
    <property type="entry name" value="FKBP-like"/>
    <property type="match status" value="2"/>
</dbReference>
<evidence type="ECO:0000256" key="3">
    <source>
        <dbReference type="ARBA" id="ARBA00023110"/>
    </source>
</evidence>
<proteinExistence type="inferred from homology"/>
<dbReference type="Pfam" id="PF00254">
    <property type="entry name" value="FKBP_C"/>
    <property type="match status" value="1"/>
</dbReference>
<comment type="catalytic activity">
    <reaction evidence="1 5 6">
        <text>[protein]-peptidylproline (omega=180) = [protein]-peptidylproline (omega=0)</text>
        <dbReference type="Rhea" id="RHEA:16237"/>
        <dbReference type="Rhea" id="RHEA-COMP:10747"/>
        <dbReference type="Rhea" id="RHEA-COMP:10748"/>
        <dbReference type="ChEBI" id="CHEBI:83833"/>
        <dbReference type="ChEBI" id="CHEBI:83834"/>
        <dbReference type="EC" id="5.2.1.8"/>
    </reaction>
</comment>
<dbReference type="AlphaFoldDB" id="A0A316TZ53"/>
<dbReference type="Gene3D" id="3.10.50.40">
    <property type="match status" value="2"/>
</dbReference>
<evidence type="ECO:0000313" key="8">
    <source>
        <dbReference type="EMBL" id="PWN05276.1"/>
    </source>
</evidence>
<dbReference type="PROSITE" id="PS50059">
    <property type="entry name" value="FKBP_PPIASE"/>
    <property type="match status" value="1"/>
</dbReference>
<evidence type="ECO:0000256" key="5">
    <source>
        <dbReference type="PROSITE-ProRule" id="PRU00277"/>
    </source>
</evidence>
<name>A0A316TZ53_9BACT</name>
<evidence type="ECO:0000313" key="9">
    <source>
        <dbReference type="Proteomes" id="UP000245533"/>
    </source>
</evidence>
<dbReference type="InterPro" id="IPR000774">
    <property type="entry name" value="PPIase_FKBP_N"/>
</dbReference>
<accession>A0A316TZ53</accession>
<dbReference type="PANTHER" id="PTHR43811">
    <property type="entry name" value="FKBP-TYPE PEPTIDYL-PROLYL CIS-TRANS ISOMERASE FKPA"/>
    <property type="match status" value="1"/>
</dbReference>
<evidence type="ECO:0000259" key="7">
    <source>
        <dbReference type="PROSITE" id="PS50059"/>
    </source>
</evidence>
<dbReference type="OrthoDB" id="9814548at2"/>
<feature type="domain" description="PPIase FKBP-type" evidence="7">
    <location>
        <begin position="181"/>
        <end position="264"/>
    </location>
</feature>